<evidence type="ECO:0000259" key="3">
    <source>
        <dbReference type="PROSITE" id="PS51186"/>
    </source>
</evidence>
<dbReference type="Pfam" id="PF00583">
    <property type="entry name" value="Acetyltransf_1"/>
    <property type="match status" value="1"/>
</dbReference>
<protein>
    <submittedName>
        <fullName evidence="4">GNAT family N-acetyltransferase</fullName>
    </submittedName>
</protein>
<proteinExistence type="predicted"/>
<dbReference type="GeneID" id="96243937"/>
<dbReference type="InterPro" id="IPR016181">
    <property type="entry name" value="Acyl_CoA_acyltransferase"/>
</dbReference>
<dbReference type="InterPro" id="IPR000182">
    <property type="entry name" value="GNAT_dom"/>
</dbReference>
<comment type="caution">
    <text evidence="4">The sequence shown here is derived from an EMBL/GenBank/DDBJ whole genome shotgun (WGS) entry which is preliminary data.</text>
</comment>
<dbReference type="PANTHER" id="PTHR43877:SF2">
    <property type="entry name" value="AMINOALKYLPHOSPHONATE N-ACETYLTRANSFERASE-RELATED"/>
    <property type="match status" value="1"/>
</dbReference>
<dbReference type="Gene3D" id="3.40.630.30">
    <property type="match status" value="1"/>
</dbReference>
<keyword evidence="2" id="KW-0012">Acyltransferase</keyword>
<evidence type="ECO:0000256" key="2">
    <source>
        <dbReference type="ARBA" id="ARBA00023315"/>
    </source>
</evidence>
<dbReference type="EMBL" id="JBEYBF010000014">
    <property type="protein sequence ID" value="MEU1954225.1"/>
    <property type="molecule type" value="Genomic_DNA"/>
</dbReference>
<accession>A0ABV2WTK5</accession>
<evidence type="ECO:0000313" key="4">
    <source>
        <dbReference type="EMBL" id="MEU1954225.1"/>
    </source>
</evidence>
<keyword evidence="5" id="KW-1185">Reference proteome</keyword>
<gene>
    <name evidence="4" type="ORF">ABZ510_20460</name>
</gene>
<dbReference type="Proteomes" id="UP001550628">
    <property type="component" value="Unassembled WGS sequence"/>
</dbReference>
<dbReference type="SUPFAM" id="SSF55729">
    <property type="entry name" value="Acyl-CoA N-acyltransferases (Nat)"/>
    <property type="match status" value="1"/>
</dbReference>
<evidence type="ECO:0000256" key="1">
    <source>
        <dbReference type="ARBA" id="ARBA00022679"/>
    </source>
</evidence>
<name>A0ABV2WTK5_9NOCA</name>
<evidence type="ECO:0000313" key="5">
    <source>
        <dbReference type="Proteomes" id="UP001550628"/>
    </source>
</evidence>
<dbReference type="InterPro" id="IPR050832">
    <property type="entry name" value="Bact_Acetyltransf"/>
</dbReference>
<dbReference type="PROSITE" id="PS51186">
    <property type="entry name" value="GNAT"/>
    <property type="match status" value="1"/>
</dbReference>
<feature type="domain" description="N-acetyltransferase" evidence="3">
    <location>
        <begin position="7"/>
        <end position="164"/>
    </location>
</feature>
<reference evidence="4 5" key="1">
    <citation type="submission" date="2024-06" db="EMBL/GenBank/DDBJ databases">
        <title>The Natural Products Discovery Center: Release of the First 8490 Sequenced Strains for Exploring Actinobacteria Biosynthetic Diversity.</title>
        <authorList>
            <person name="Kalkreuter E."/>
            <person name="Kautsar S.A."/>
            <person name="Yang D."/>
            <person name="Bader C.D."/>
            <person name="Teijaro C.N."/>
            <person name="Fluegel L."/>
            <person name="Davis C.M."/>
            <person name="Simpson J.R."/>
            <person name="Lauterbach L."/>
            <person name="Steele A.D."/>
            <person name="Gui C."/>
            <person name="Meng S."/>
            <person name="Li G."/>
            <person name="Viehrig K."/>
            <person name="Ye F."/>
            <person name="Su P."/>
            <person name="Kiefer A.F."/>
            <person name="Nichols A."/>
            <person name="Cepeda A.J."/>
            <person name="Yan W."/>
            <person name="Fan B."/>
            <person name="Jiang Y."/>
            <person name="Adhikari A."/>
            <person name="Zheng C.-J."/>
            <person name="Schuster L."/>
            <person name="Cowan T.M."/>
            <person name="Smanski M.J."/>
            <person name="Chevrette M.G."/>
            <person name="De Carvalho L.P.S."/>
            <person name="Shen B."/>
        </authorList>
    </citation>
    <scope>NUCLEOTIDE SEQUENCE [LARGE SCALE GENOMIC DNA]</scope>
    <source>
        <strain evidence="4 5">NPDC019708</strain>
    </source>
</reference>
<dbReference type="PANTHER" id="PTHR43877">
    <property type="entry name" value="AMINOALKYLPHOSPHONATE N-ACETYLTRANSFERASE-RELATED-RELATED"/>
    <property type="match status" value="1"/>
</dbReference>
<organism evidence="4 5">
    <name type="scientific">Nocardia rhamnosiphila</name>
    <dbReference type="NCBI Taxonomy" id="426716"/>
    <lineage>
        <taxon>Bacteria</taxon>
        <taxon>Bacillati</taxon>
        <taxon>Actinomycetota</taxon>
        <taxon>Actinomycetes</taxon>
        <taxon>Mycobacteriales</taxon>
        <taxon>Nocardiaceae</taxon>
        <taxon>Nocardia</taxon>
    </lineage>
</organism>
<dbReference type="CDD" id="cd04301">
    <property type="entry name" value="NAT_SF"/>
    <property type="match status" value="1"/>
</dbReference>
<keyword evidence="1" id="KW-0808">Transferase</keyword>
<dbReference type="RefSeq" id="WP_051714929.1">
    <property type="nucleotide sequence ID" value="NZ_JBEYBD010000005.1"/>
</dbReference>
<sequence length="189" mass="20272">MGAPSAIDTRARGPRLYHVHQDHPLAVALLAELAIDHSIRYGGTAGAIHRRLRDCPAADYSAPDGDLLVLVDHGGPVAGGGFRRFDPTTAEVQRVWTAREYRRGGLATRVLAELEAEMVRLGYREALVTAGDRQPEARALYRAAGYAEVGPGAARLFRFAKALGAGARQLGTTTPGAAARIRVRGRRRG</sequence>